<feature type="region of interest" description="Disordered" evidence="1">
    <location>
        <begin position="35"/>
        <end position="60"/>
    </location>
</feature>
<feature type="compositionally biased region" description="Basic and acidic residues" evidence="1">
    <location>
        <begin position="35"/>
        <end position="46"/>
    </location>
</feature>
<reference evidence="2 3" key="1">
    <citation type="submission" date="2015-10" db="EMBL/GenBank/DDBJ databases">
        <title>Corynebacteirum lowii and Corynebacterium oculi species nova, derived from human clinical disease and and emended description of Corynebacterium mastiditis.</title>
        <authorList>
            <person name="Bernard K."/>
            <person name="Pacheco A.L."/>
            <person name="Mcdougall C."/>
            <person name="Burtx T."/>
            <person name="Weibe D."/>
            <person name="Tyler S."/>
            <person name="Olson A.B."/>
            <person name="Cnockaert M."/>
            <person name="Eguchi H."/>
            <person name="Kuwahara T."/>
            <person name="Nakayama-Imaohji H."/>
            <person name="Boudewijins M."/>
            <person name="Van Hoecke F."/>
            <person name="Bernier A.-M."/>
            <person name="Vandamme P."/>
        </authorList>
    </citation>
    <scope>NUCLEOTIDE SEQUENCE [LARGE SCALE GENOMIC DNA]</scope>
    <source>
        <strain evidence="2 3">NML 130210</strain>
    </source>
</reference>
<keyword evidence="3" id="KW-1185">Reference proteome</keyword>
<sequence>MQEKETQWFYHPATGEVTQGLNGSWEDRMGPYATREEAERALDKAAQRNSAYDAQDEDWD</sequence>
<protein>
    <submittedName>
        <fullName evidence="2">Uncharacterized protein</fullName>
    </submittedName>
</protein>
<comment type="caution">
    <text evidence="2">The sequence shown here is derived from an EMBL/GenBank/DDBJ whole genome shotgun (WGS) entry which is preliminary data.</text>
</comment>
<dbReference type="STRING" id="1544416.Cocul_00291"/>
<name>A0A0Q1DY22_9CORY</name>
<dbReference type="PATRIC" id="fig|1544416.3.peg.295"/>
<proteinExistence type="predicted"/>
<dbReference type="RefSeq" id="WP_055121523.1">
    <property type="nucleotide sequence ID" value="NZ_LKST01000001.1"/>
</dbReference>
<evidence type="ECO:0000313" key="3">
    <source>
        <dbReference type="Proteomes" id="UP000050517"/>
    </source>
</evidence>
<dbReference type="EMBL" id="LKST01000001">
    <property type="protein sequence ID" value="KQB85153.1"/>
    <property type="molecule type" value="Genomic_DNA"/>
</dbReference>
<gene>
    <name evidence="2" type="ORF">Cocul_00291</name>
</gene>
<dbReference type="OrthoDB" id="3268477at2"/>
<dbReference type="AlphaFoldDB" id="A0A0Q1DY22"/>
<organism evidence="2 3">
    <name type="scientific">Corynebacterium oculi</name>
    <dbReference type="NCBI Taxonomy" id="1544416"/>
    <lineage>
        <taxon>Bacteria</taxon>
        <taxon>Bacillati</taxon>
        <taxon>Actinomycetota</taxon>
        <taxon>Actinomycetes</taxon>
        <taxon>Mycobacteriales</taxon>
        <taxon>Corynebacteriaceae</taxon>
        <taxon>Corynebacterium</taxon>
    </lineage>
</organism>
<dbReference type="Proteomes" id="UP000050517">
    <property type="component" value="Unassembled WGS sequence"/>
</dbReference>
<accession>A0A0Q1DY22</accession>
<evidence type="ECO:0000256" key="1">
    <source>
        <dbReference type="SAM" id="MobiDB-lite"/>
    </source>
</evidence>
<evidence type="ECO:0000313" key="2">
    <source>
        <dbReference type="EMBL" id="KQB85153.1"/>
    </source>
</evidence>